<feature type="transmembrane region" description="Helical" evidence="1">
    <location>
        <begin position="26"/>
        <end position="48"/>
    </location>
</feature>
<dbReference type="GeneID" id="72480914"/>
<accession>A0AA37MDP0</accession>
<reference evidence="2" key="1">
    <citation type="submission" date="2021-08" db="EMBL/GenBank/DDBJ databases">
        <title>Prevotella lacticifex sp. nov., isolated from rumen of cow.</title>
        <authorList>
            <person name="Shinkai T."/>
            <person name="Ikeyama N."/>
            <person name="Kumagai M."/>
            <person name="Ohmori H."/>
            <person name="Sakamoto M."/>
            <person name="Ohkuma M."/>
            <person name="Mitsumori M."/>
        </authorList>
    </citation>
    <scope>NUCLEOTIDE SEQUENCE</scope>
    <source>
        <strain evidence="2">DSM 11371</strain>
    </source>
</reference>
<dbReference type="EMBL" id="BPTR01000001">
    <property type="protein sequence ID" value="GJG27955.1"/>
    <property type="molecule type" value="Genomic_DNA"/>
</dbReference>
<dbReference type="Proteomes" id="UP000887043">
    <property type="component" value="Unassembled WGS sequence"/>
</dbReference>
<protein>
    <submittedName>
        <fullName evidence="2">Uncharacterized protein</fullName>
    </submittedName>
</protein>
<evidence type="ECO:0000256" key="1">
    <source>
        <dbReference type="SAM" id="Phobius"/>
    </source>
</evidence>
<keyword evidence="1" id="KW-0812">Transmembrane</keyword>
<evidence type="ECO:0000313" key="3">
    <source>
        <dbReference type="Proteomes" id="UP000887043"/>
    </source>
</evidence>
<dbReference type="AlphaFoldDB" id="A0AA37MDP0"/>
<organism evidence="2 3">
    <name type="scientific">Segatella bryantii</name>
    <name type="common">Prevotella bryantii</name>
    <dbReference type="NCBI Taxonomy" id="77095"/>
    <lineage>
        <taxon>Bacteria</taxon>
        <taxon>Pseudomonadati</taxon>
        <taxon>Bacteroidota</taxon>
        <taxon>Bacteroidia</taxon>
        <taxon>Bacteroidales</taxon>
        <taxon>Prevotellaceae</taxon>
        <taxon>Segatella</taxon>
    </lineage>
</organism>
<proteinExistence type="predicted"/>
<keyword evidence="1" id="KW-1133">Transmembrane helix</keyword>
<gene>
    <name evidence="2" type="ORF">PRRU23_16550</name>
</gene>
<evidence type="ECO:0000313" key="2">
    <source>
        <dbReference type="EMBL" id="GJG27955.1"/>
    </source>
</evidence>
<dbReference type="RefSeq" id="WP_027453164.1">
    <property type="nucleotide sequence ID" value="NZ_BPTR01000001.1"/>
</dbReference>
<name>A0AA37MDP0_SEGBR</name>
<sequence length="49" mass="5627">MGTNKALRKAKHDAYMAKQEKQGRKVVNWIFGILIVLAIMFAIFTVYIV</sequence>
<comment type="caution">
    <text evidence="2">The sequence shown here is derived from an EMBL/GenBank/DDBJ whole genome shotgun (WGS) entry which is preliminary data.</text>
</comment>
<keyword evidence="1" id="KW-0472">Membrane</keyword>